<dbReference type="AlphaFoldDB" id="A6I628"/>
<sequence length="248" mass="29904">MDSSAKGSKKDAPDGPPKDSKMPVSEALLDYHREIKENAVERFTFHIRKLRDKNQKYLERNRRLKEEQNWHLKNLIKELKDEKLDVVQPITREDVEEAMKEKWKFERDQEAHLKEMRVQISEAEKLFLEKLSEKEYWEEYKNVGSAQHAELILSLQNDIDTVKENAEKMSEQYKVTLEDTRKKIIRETLILLEQRKEWATQNAVRFIDKNNYREIWENDWLKKEEKLGVKTVPFTQRWRKYQHSIGSS</sequence>
<evidence type="ECO:0000313" key="4">
    <source>
        <dbReference type="Proteomes" id="UP000234681"/>
    </source>
</evidence>
<dbReference type="Proteomes" id="UP000234681">
    <property type="component" value="Chromosome 1"/>
</dbReference>
<protein>
    <submittedName>
        <fullName evidence="3">RCG40629, isoform CRA_c</fullName>
    </submittedName>
</protein>
<dbReference type="PANTHER" id="PTHR21468:SF1">
    <property type="entry name" value="COILED-COIL DOMAIN-CONTAINING PROTEIN 83"/>
    <property type="match status" value="1"/>
</dbReference>
<dbReference type="PANTHER" id="PTHR21468">
    <property type="entry name" value="HSD9"/>
    <property type="match status" value="1"/>
</dbReference>
<evidence type="ECO:0000256" key="2">
    <source>
        <dbReference type="SAM" id="MobiDB-lite"/>
    </source>
</evidence>
<feature type="region of interest" description="Disordered" evidence="2">
    <location>
        <begin position="1"/>
        <end position="25"/>
    </location>
</feature>
<feature type="compositionally biased region" description="Basic and acidic residues" evidence="2">
    <location>
        <begin position="8"/>
        <end position="21"/>
    </location>
</feature>
<feature type="coiled-coil region" evidence="1">
    <location>
        <begin position="152"/>
        <end position="183"/>
    </location>
</feature>
<organism evidence="3 4">
    <name type="scientific">Rattus norvegicus</name>
    <name type="common">Rat</name>
    <dbReference type="NCBI Taxonomy" id="10116"/>
    <lineage>
        <taxon>Eukaryota</taxon>
        <taxon>Metazoa</taxon>
        <taxon>Chordata</taxon>
        <taxon>Craniata</taxon>
        <taxon>Vertebrata</taxon>
        <taxon>Euteleostomi</taxon>
        <taxon>Mammalia</taxon>
        <taxon>Eutheria</taxon>
        <taxon>Euarchontoglires</taxon>
        <taxon>Glires</taxon>
        <taxon>Rodentia</taxon>
        <taxon>Myomorpha</taxon>
        <taxon>Muroidea</taxon>
        <taxon>Muridae</taxon>
        <taxon>Murinae</taxon>
        <taxon>Rattus</taxon>
    </lineage>
</organism>
<name>A6I628_RAT</name>
<proteinExistence type="predicted"/>
<keyword evidence="1" id="KW-0175">Coiled coil</keyword>
<evidence type="ECO:0000313" key="3">
    <source>
        <dbReference type="EMBL" id="EDM18553.1"/>
    </source>
</evidence>
<gene>
    <name evidence="3" type="ORF">rCG_40629</name>
</gene>
<reference evidence="3 4" key="1">
    <citation type="submission" date="2005-09" db="EMBL/GenBank/DDBJ databases">
        <authorList>
            <person name="Mural R.J."/>
            <person name="Li P.W."/>
            <person name="Adams M.D."/>
            <person name="Amanatides P.G."/>
            <person name="Baden-Tillson H."/>
            <person name="Barnstead M."/>
            <person name="Chin S.H."/>
            <person name="Dew I."/>
            <person name="Evans C.A."/>
            <person name="Ferriera S."/>
            <person name="Flanigan M."/>
            <person name="Fosler C."/>
            <person name="Glodek A."/>
            <person name="Gu Z."/>
            <person name="Holt R.A."/>
            <person name="Jennings D."/>
            <person name="Kraft C.L."/>
            <person name="Lu F."/>
            <person name="Nguyen T."/>
            <person name="Nusskern D.R."/>
            <person name="Pfannkoch C.M."/>
            <person name="Sitter C."/>
            <person name="Sutton G.G."/>
            <person name="Venter J.C."/>
            <person name="Wang Z."/>
            <person name="Woodage T."/>
            <person name="Zheng X.H."/>
            <person name="Zhong F."/>
        </authorList>
    </citation>
    <scope>NUCLEOTIDE SEQUENCE [LARGE SCALE GENOMIC DNA]</scope>
    <source>
        <strain>BN</strain>
        <strain evidence="4">Sprague-Dawley</strain>
    </source>
</reference>
<accession>A6I628</accession>
<feature type="coiled-coil region" evidence="1">
    <location>
        <begin position="47"/>
        <end position="82"/>
    </location>
</feature>
<dbReference type="InterPro" id="IPR026702">
    <property type="entry name" value="CCDC83"/>
</dbReference>
<evidence type="ECO:0000256" key="1">
    <source>
        <dbReference type="SAM" id="Coils"/>
    </source>
</evidence>
<dbReference type="EMBL" id="CH473956">
    <property type="protein sequence ID" value="EDM18553.1"/>
    <property type="molecule type" value="Genomic_DNA"/>
</dbReference>